<feature type="domain" description="KIB1-4 beta-propeller" evidence="1">
    <location>
        <begin position="2"/>
        <end position="146"/>
    </location>
</feature>
<dbReference type="PANTHER" id="PTHR33165">
    <property type="entry name" value="F-BOX DOMAIN CONTAINING PROTEIN-LIKE-RELATED"/>
    <property type="match status" value="1"/>
</dbReference>
<evidence type="ECO:0000313" key="3">
    <source>
        <dbReference type="Proteomes" id="UP000636709"/>
    </source>
</evidence>
<dbReference type="EMBL" id="JACEFO010002379">
    <property type="protein sequence ID" value="KAF8663194.1"/>
    <property type="molecule type" value="Genomic_DNA"/>
</dbReference>
<accession>A0A835AIP3</accession>
<protein>
    <recommendedName>
        <fullName evidence="1">KIB1-4 beta-propeller domain-containing protein</fullName>
    </recommendedName>
</protein>
<organism evidence="2 3">
    <name type="scientific">Digitaria exilis</name>
    <dbReference type="NCBI Taxonomy" id="1010633"/>
    <lineage>
        <taxon>Eukaryota</taxon>
        <taxon>Viridiplantae</taxon>
        <taxon>Streptophyta</taxon>
        <taxon>Embryophyta</taxon>
        <taxon>Tracheophyta</taxon>
        <taxon>Spermatophyta</taxon>
        <taxon>Magnoliopsida</taxon>
        <taxon>Liliopsida</taxon>
        <taxon>Poales</taxon>
        <taxon>Poaceae</taxon>
        <taxon>PACMAD clade</taxon>
        <taxon>Panicoideae</taxon>
        <taxon>Panicodae</taxon>
        <taxon>Paniceae</taxon>
        <taxon>Anthephorinae</taxon>
        <taxon>Digitaria</taxon>
    </lineage>
</organism>
<name>A0A835AIP3_9POAL</name>
<dbReference type="Pfam" id="PF03478">
    <property type="entry name" value="Beta-prop_KIB1-4"/>
    <property type="match status" value="1"/>
</dbReference>
<evidence type="ECO:0000313" key="2">
    <source>
        <dbReference type="EMBL" id="KAF8663194.1"/>
    </source>
</evidence>
<gene>
    <name evidence="2" type="ORF">HU200_055796</name>
</gene>
<sequence length="221" mass="24602">MSNIVFAKPGDAMWKLVSPGQASHWLFDYLGKVAFQSLVSIGGRCYFSSPEGSVYVLRLQPLPRLVEIVNQRSNKMSRDAYNQMVLFTGANGITGCIELIQVDIAGKRLVPLSSLGGRAVFVGETHCVAVSTKTFPSIAPDAIYTSYRQQYGANFGICHLSNMSVDPVHEFDRDKDLRLIPRDRPCNIDQYLVCYVDRRGTFSGACIIHAYHLHPFPGRIL</sequence>
<dbReference type="PANTHER" id="PTHR33165:SF85">
    <property type="entry name" value="OS08G0285100 PROTEIN"/>
    <property type="match status" value="1"/>
</dbReference>
<comment type="caution">
    <text evidence="2">The sequence shown here is derived from an EMBL/GenBank/DDBJ whole genome shotgun (WGS) entry which is preliminary data.</text>
</comment>
<dbReference type="InterPro" id="IPR005174">
    <property type="entry name" value="KIB1-4_b-propeller"/>
</dbReference>
<proteinExistence type="predicted"/>
<dbReference type="AlphaFoldDB" id="A0A835AIP3"/>
<evidence type="ECO:0000259" key="1">
    <source>
        <dbReference type="Pfam" id="PF03478"/>
    </source>
</evidence>
<keyword evidence="3" id="KW-1185">Reference proteome</keyword>
<reference evidence="2" key="1">
    <citation type="submission" date="2020-07" db="EMBL/GenBank/DDBJ databases">
        <title>Genome sequence and genetic diversity analysis of an under-domesticated orphan crop, white fonio (Digitaria exilis).</title>
        <authorList>
            <person name="Bennetzen J.L."/>
            <person name="Chen S."/>
            <person name="Ma X."/>
            <person name="Wang X."/>
            <person name="Yssel A.E.J."/>
            <person name="Chaluvadi S.R."/>
            <person name="Johnson M."/>
            <person name="Gangashetty P."/>
            <person name="Hamidou F."/>
            <person name="Sanogo M.D."/>
            <person name="Zwaenepoel A."/>
            <person name="Wallace J."/>
            <person name="Van De Peer Y."/>
            <person name="Van Deynze A."/>
        </authorList>
    </citation>
    <scope>NUCLEOTIDE SEQUENCE</scope>
    <source>
        <tissue evidence="2">Leaves</tissue>
    </source>
</reference>
<dbReference type="OrthoDB" id="681128at2759"/>
<dbReference type="Proteomes" id="UP000636709">
    <property type="component" value="Unassembled WGS sequence"/>
</dbReference>